<dbReference type="SUPFAM" id="SSF52733">
    <property type="entry name" value="Nicotinate mononucleotide:5,6-dimethylbenzimidazole phosphoribosyltransferase (CobT)"/>
    <property type="match status" value="1"/>
</dbReference>
<evidence type="ECO:0000313" key="12">
    <source>
        <dbReference type="Proteomes" id="UP000238034"/>
    </source>
</evidence>
<dbReference type="InterPro" id="IPR017846">
    <property type="entry name" value="Nict_dMeBzImd_PRibTrfase_bact"/>
</dbReference>
<evidence type="ECO:0000256" key="6">
    <source>
        <dbReference type="ARBA" id="ARBA00022676"/>
    </source>
</evidence>
<evidence type="ECO:0000256" key="3">
    <source>
        <dbReference type="ARBA" id="ARBA00011991"/>
    </source>
</evidence>
<proteinExistence type="inferred from homology"/>
<accession>A0A2T0TQU0</accession>
<dbReference type="InterPro" id="IPR003200">
    <property type="entry name" value="Nict_dMeBzImd_PRibTrfase"/>
</dbReference>
<comment type="pathway">
    <text evidence="1 10">Nucleoside biosynthesis; alpha-ribazole biosynthesis; alpha-ribazole from 5,6-dimethylbenzimidazole: step 1/2.</text>
</comment>
<keyword evidence="5 10" id="KW-0169">Cobalamin biosynthesis</keyword>
<dbReference type="CDD" id="cd02439">
    <property type="entry name" value="DMB-PRT_CobT"/>
    <property type="match status" value="1"/>
</dbReference>
<feature type="active site" description="Proton acceptor" evidence="10">
    <location>
        <position position="305"/>
    </location>
</feature>
<comment type="similarity">
    <text evidence="2 10">Belongs to the CobT family.</text>
</comment>
<keyword evidence="6 10" id="KW-0328">Glycosyltransferase</keyword>
<reference evidence="11 12" key="1">
    <citation type="submission" date="2018-03" db="EMBL/GenBank/DDBJ databases">
        <title>Genomic Encyclopedia of Type Strains, Phase III (KMG-III): the genomes of soil and plant-associated and newly described type strains.</title>
        <authorList>
            <person name="Whitman W."/>
        </authorList>
    </citation>
    <scope>NUCLEOTIDE SEQUENCE [LARGE SCALE GENOMIC DNA]</scope>
    <source>
        <strain evidence="11 12">CGMCC 1.9313</strain>
    </source>
</reference>
<dbReference type="Proteomes" id="UP000238034">
    <property type="component" value="Unassembled WGS sequence"/>
</dbReference>
<dbReference type="FunFam" id="3.40.50.10210:FF:000001">
    <property type="entry name" value="Nicotinate-nucleotide--dimethylbenzimidazole phosphoribosyltransferase"/>
    <property type="match status" value="1"/>
</dbReference>
<dbReference type="Gene3D" id="1.10.1610.10">
    <property type="match status" value="1"/>
</dbReference>
<keyword evidence="7 10" id="KW-0808">Transferase</keyword>
<dbReference type="PANTHER" id="PTHR43463:SF1">
    <property type="entry name" value="NICOTINATE-NUCLEOTIDE--DIMETHYLBENZIMIDAZOLE PHOSPHORIBOSYLTRANSFERASE"/>
    <property type="match status" value="1"/>
</dbReference>
<dbReference type="InterPro" id="IPR036087">
    <property type="entry name" value="Nict_dMeBzImd_PRibTrfase_sf"/>
</dbReference>
<evidence type="ECO:0000256" key="8">
    <source>
        <dbReference type="ARBA" id="ARBA00030686"/>
    </source>
</evidence>
<dbReference type="GO" id="GO:0008939">
    <property type="term" value="F:nicotinate-nucleotide-dimethylbenzimidazole phosphoribosyltransferase activity"/>
    <property type="evidence" value="ECO:0007669"/>
    <property type="project" value="UniProtKB-UniRule"/>
</dbReference>
<dbReference type="EC" id="2.4.2.21" evidence="3 10"/>
<dbReference type="PANTHER" id="PTHR43463">
    <property type="entry name" value="NICOTINATE-NUCLEOTIDE--DIMETHYLBENZIMIDAZOLE PHOSPHORIBOSYLTRANSFERASE"/>
    <property type="match status" value="1"/>
</dbReference>
<dbReference type="NCBIfam" id="NF000996">
    <property type="entry name" value="PRK00105.1"/>
    <property type="match status" value="1"/>
</dbReference>
<evidence type="ECO:0000256" key="4">
    <source>
        <dbReference type="ARBA" id="ARBA00015486"/>
    </source>
</evidence>
<protein>
    <recommendedName>
        <fullName evidence="4 10">Nicotinate-nucleotide--dimethylbenzimidazole phosphoribosyltransferase</fullName>
        <shortName evidence="10">NN:DBI PRT</shortName>
        <ecNumber evidence="3 10">2.4.2.21</ecNumber>
    </recommendedName>
    <alternativeName>
        <fullName evidence="8 10">N(1)-alpha-phosphoribosyltransferase</fullName>
    </alternativeName>
</protein>
<organism evidence="11 12">
    <name type="scientific">Arcticibacter pallidicorallinus</name>
    <dbReference type="NCBI Taxonomy" id="1259464"/>
    <lineage>
        <taxon>Bacteria</taxon>
        <taxon>Pseudomonadati</taxon>
        <taxon>Bacteroidota</taxon>
        <taxon>Sphingobacteriia</taxon>
        <taxon>Sphingobacteriales</taxon>
        <taxon>Sphingobacteriaceae</taxon>
        <taxon>Arcticibacter</taxon>
    </lineage>
</organism>
<dbReference type="GO" id="GO:0009236">
    <property type="term" value="P:cobalamin biosynthetic process"/>
    <property type="evidence" value="ECO:0007669"/>
    <property type="project" value="UniProtKB-UniRule"/>
</dbReference>
<dbReference type="NCBIfam" id="TIGR03160">
    <property type="entry name" value="cobT_DBIPRT"/>
    <property type="match status" value="1"/>
</dbReference>
<evidence type="ECO:0000256" key="10">
    <source>
        <dbReference type="HAMAP-Rule" id="MF_00230"/>
    </source>
</evidence>
<dbReference type="AlphaFoldDB" id="A0A2T0TQU0"/>
<evidence type="ECO:0000256" key="7">
    <source>
        <dbReference type="ARBA" id="ARBA00022679"/>
    </source>
</evidence>
<dbReference type="InterPro" id="IPR023195">
    <property type="entry name" value="Nict_dMeBzImd_PRibTrfase_N"/>
</dbReference>
<dbReference type="Pfam" id="PF02277">
    <property type="entry name" value="DBI_PRT"/>
    <property type="match status" value="1"/>
</dbReference>
<evidence type="ECO:0000256" key="9">
    <source>
        <dbReference type="ARBA" id="ARBA00047340"/>
    </source>
</evidence>
<evidence type="ECO:0000256" key="5">
    <source>
        <dbReference type="ARBA" id="ARBA00022573"/>
    </source>
</evidence>
<name>A0A2T0TQU0_9SPHI</name>
<sequence>MSTVTLAQHLQQKIDLKTKPLGALGRLEALALQIGLLQNCSNPELSHPSILTFAADHGIAASGVSAYPAEVTVQMVQNFLQGGAAINVFCRQHGIELHVVDAGVNFEFSPDTPLIDAKAGMGTRNFLHEEAMTAEQLKFCFERSAALVEQQAKKGCNVIGFGEMGIGNTSSASLLMSCLTGLPLTDCVGKGAGVSDEQLVKKLHILERAKVSHPAPAEVSQALRCFGGFEIAQICGGMLKAQQRQMIILVDGFIASVAFLCARSINPEITMNAVFCHQSDELGHKNLLRHLDASPLLHLSMRVGEGTGCAIAYPIIESAVRFLNEMASFESAGVSQKTSE</sequence>
<dbReference type="EMBL" id="PVTH01000017">
    <property type="protein sequence ID" value="PRY48045.1"/>
    <property type="molecule type" value="Genomic_DNA"/>
</dbReference>
<comment type="function">
    <text evidence="10">Catalyzes the synthesis of alpha-ribazole-5'-phosphate from nicotinate mononucleotide (NAMN) and 5,6-dimethylbenzimidazole (DMB).</text>
</comment>
<dbReference type="UniPathway" id="UPA00061">
    <property type="reaction ID" value="UER00516"/>
</dbReference>
<comment type="caution">
    <text evidence="11">The sequence shown here is derived from an EMBL/GenBank/DDBJ whole genome shotgun (WGS) entry which is preliminary data.</text>
</comment>
<evidence type="ECO:0000256" key="1">
    <source>
        <dbReference type="ARBA" id="ARBA00005049"/>
    </source>
</evidence>
<evidence type="ECO:0000313" key="11">
    <source>
        <dbReference type="EMBL" id="PRY48045.1"/>
    </source>
</evidence>
<gene>
    <name evidence="10" type="primary">cobT</name>
    <name evidence="11" type="ORF">B0I27_11733</name>
</gene>
<keyword evidence="12" id="KW-1185">Reference proteome</keyword>
<evidence type="ECO:0000256" key="2">
    <source>
        <dbReference type="ARBA" id="ARBA00007110"/>
    </source>
</evidence>
<dbReference type="Gene3D" id="3.40.50.10210">
    <property type="match status" value="1"/>
</dbReference>
<comment type="catalytic activity">
    <reaction evidence="9 10">
        <text>5,6-dimethylbenzimidazole + nicotinate beta-D-ribonucleotide = alpha-ribazole 5'-phosphate + nicotinate + H(+)</text>
        <dbReference type="Rhea" id="RHEA:11196"/>
        <dbReference type="ChEBI" id="CHEBI:15378"/>
        <dbReference type="ChEBI" id="CHEBI:15890"/>
        <dbReference type="ChEBI" id="CHEBI:32544"/>
        <dbReference type="ChEBI" id="CHEBI:57502"/>
        <dbReference type="ChEBI" id="CHEBI:57918"/>
        <dbReference type="EC" id="2.4.2.21"/>
    </reaction>
</comment>
<dbReference type="HAMAP" id="MF_00230">
    <property type="entry name" value="CobT"/>
    <property type="match status" value="1"/>
</dbReference>